<keyword evidence="7" id="KW-1185">Reference proteome</keyword>
<name>A0A3P7RT73_9FIRM</name>
<evidence type="ECO:0000256" key="3">
    <source>
        <dbReference type="ARBA" id="ARBA00022840"/>
    </source>
</evidence>
<dbReference type="RefSeq" id="WP_125135662.1">
    <property type="nucleotide sequence ID" value="NZ_LR130778.1"/>
</dbReference>
<dbReference type="PANTHER" id="PTHR23407">
    <property type="entry name" value="ATPASE INHIBITOR/5-FORMYLTETRAHYDROFOLATE CYCLO-LIGASE"/>
    <property type="match status" value="1"/>
</dbReference>
<dbReference type="InterPro" id="IPR024185">
    <property type="entry name" value="FTHF_cligase-like_sf"/>
</dbReference>
<dbReference type="GO" id="GO:0009396">
    <property type="term" value="P:folic acid-containing compound biosynthetic process"/>
    <property type="evidence" value="ECO:0007669"/>
    <property type="project" value="TreeGrafter"/>
</dbReference>
<dbReference type="Gene3D" id="3.40.50.10420">
    <property type="entry name" value="NagB/RpiA/CoA transferase-like"/>
    <property type="match status" value="1"/>
</dbReference>
<dbReference type="OrthoDB" id="9801938at2"/>
<evidence type="ECO:0000256" key="5">
    <source>
        <dbReference type="RuleBase" id="RU361279"/>
    </source>
</evidence>
<reference evidence="6 7" key="1">
    <citation type="submission" date="2018-09" db="EMBL/GenBank/DDBJ databases">
        <authorList>
            <person name="Postec A."/>
        </authorList>
    </citation>
    <scope>NUCLEOTIDE SEQUENCE [LARGE SCALE GENOMIC DNA]</scope>
    <source>
        <strain evidence="6">70B-A</strain>
    </source>
</reference>
<evidence type="ECO:0000313" key="7">
    <source>
        <dbReference type="Proteomes" id="UP000279029"/>
    </source>
</evidence>
<dbReference type="PIRSF" id="PIRSF006806">
    <property type="entry name" value="FTHF_cligase"/>
    <property type="match status" value="1"/>
</dbReference>
<dbReference type="PANTHER" id="PTHR23407:SF1">
    <property type="entry name" value="5-FORMYLTETRAHYDROFOLATE CYCLO-LIGASE"/>
    <property type="match status" value="1"/>
</dbReference>
<comment type="similarity">
    <text evidence="1 5">Belongs to the 5-formyltetrahydrofolate cyclo-ligase family.</text>
</comment>
<dbReference type="KEGG" id="cbar:PATL70BA_0248"/>
<accession>A0A3P7RT73</accession>
<dbReference type="Pfam" id="PF01812">
    <property type="entry name" value="5-FTHF_cyc-lig"/>
    <property type="match status" value="1"/>
</dbReference>
<sequence>MDKTNYRAKHLFIRQQMFFSDVSRKSEKIAKRILEADFFNQSCNVFGYIAMKNEVDCLFIKDMVNHRGYDFLVPRVIDKKDMAFSPYIGPEQLKKSTFGVMEPKVGSAVYEPREGDLILVPGCCFDLKGNRIGYGGGYYDNYLNAHPGLIKVGLAYENHLENQLPYESKDQIMDYIVTEDRVIKIKKK</sequence>
<keyword evidence="3 4" id="KW-0067">ATP-binding</keyword>
<comment type="cofactor">
    <cofactor evidence="5">
        <name>Mg(2+)</name>
        <dbReference type="ChEBI" id="CHEBI:18420"/>
    </cofactor>
</comment>
<protein>
    <recommendedName>
        <fullName evidence="5">5-formyltetrahydrofolate cyclo-ligase</fullName>
        <ecNumber evidence="5">6.3.3.2</ecNumber>
    </recommendedName>
</protein>
<evidence type="ECO:0000313" key="6">
    <source>
        <dbReference type="EMBL" id="VDN46092.1"/>
    </source>
</evidence>
<feature type="binding site" evidence="4">
    <location>
        <begin position="131"/>
        <end position="139"/>
    </location>
    <ligand>
        <name>ATP</name>
        <dbReference type="ChEBI" id="CHEBI:30616"/>
    </ligand>
</feature>
<feature type="binding site" evidence="4">
    <location>
        <position position="54"/>
    </location>
    <ligand>
        <name>substrate</name>
    </ligand>
</feature>
<dbReference type="SUPFAM" id="SSF100950">
    <property type="entry name" value="NagB/RpiA/CoA transferase-like"/>
    <property type="match status" value="1"/>
</dbReference>
<gene>
    <name evidence="6" type="ORF">PATL70BA_0248</name>
</gene>
<dbReference type="AlphaFoldDB" id="A0A3P7RT73"/>
<evidence type="ECO:0000256" key="4">
    <source>
        <dbReference type="PIRSR" id="PIRSR006806-1"/>
    </source>
</evidence>
<evidence type="ECO:0000256" key="2">
    <source>
        <dbReference type="ARBA" id="ARBA00022741"/>
    </source>
</evidence>
<comment type="catalytic activity">
    <reaction evidence="5">
        <text>(6S)-5-formyl-5,6,7,8-tetrahydrofolate + ATP = (6R)-5,10-methenyltetrahydrofolate + ADP + phosphate</text>
        <dbReference type="Rhea" id="RHEA:10488"/>
        <dbReference type="ChEBI" id="CHEBI:30616"/>
        <dbReference type="ChEBI" id="CHEBI:43474"/>
        <dbReference type="ChEBI" id="CHEBI:57455"/>
        <dbReference type="ChEBI" id="CHEBI:57457"/>
        <dbReference type="ChEBI" id="CHEBI:456216"/>
        <dbReference type="EC" id="6.3.3.2"/>
    </reaction>
</comment>
<keyword evidence="5" id="KW-0460">Magnesium</keyword>
<feature type="binding site" evidence="4">
    <location>
        <begin position="3"/>
        <end position="7"/>
    </location>
    <ligand>
        <name>ATP</name>
        <dbReference type="ChEBI" id="CHEBI:30616"/>
    </ligand>
</feature>
<feature type="binding site" evidence="4">
    <location>
        <position position="49"/>
    </location>
    <ligand>
        <name>substrate</name>
    </ligand>
</feature>
<dbReference type="GO" id="GO:0005524">
    <property type="term" value="F:ATP binding"/>
    <property type="evidence" value="ECO:0007669"/>
    <property type="project" value="UniProtKB-KW"/>
</dbReference>
<dbReference type="EC" id="6.3.3.2" evidence="5"/>
<dbReference type="NCBIfam" id="TIGR02727">
    <property type="entry name" value="MTHFS_bact"/>
    <property type="match status" value="1"/>
</dbReference>
<dbReference type="EMBL" id="LR130778">
    <property type="protein sequence ID" value="VDN46092.1"/>
    <property type="molecule type" value="Genomic_DNA"/>
</dbReference>
<organism evidence="6 7">
    <name type="scientific">Petrocella atlantisensis</name>
    <dbReference type="NCBI Taxonomy" id="2173034"/>
    <lineage>
        <taxon>Bacteria</taxon>
        <taxon>Bacillati</taxon>
        <taxon>Bacillota</taxon>
        <taxon>Clostridia</taxon>
        <taxon>Lachnospirales</taxon>
        <taxon>Vallitaleaceae</taxon>
        <taxon>Petrocella</taxon>
    </lineage>
</organism>
<proteinExistence type="inferred from homology"/>
<keyword evidence="5" id="KW-0479">Metal-binding</keyword>
<dbReference type="InterPro" id="IPR002698">
    <property type="entry name" value="FTHF_cligase"/>
</dbReference>
<evidence type="ECO:0000256" key="1">
    <source>
        <dbReference type="ARBA" id="ARBA00010638"/>
    </source>
</evidence>
<dbReference type="InterPro" id="IPR037171">
    <property type="entry name" value="NagB/RpiA_transferase-like"/>
</dbReference>
<dbReference type="GO" id="GO:0030272">
    <property type="term" value="F:5-formyltetrahydrofolate cyclo-ligase activity"/>
    <property type="evidence" value="ECO:0007669"/>
    <property type="project" value="UniProtKB-EC"/>
</dbReference>
<keyword evidence="6" id="KW-0436">Ligase</keyword>
<dbReference type="GO" id="GO:0035999">
    <property type="term" value="P:tetrahydrofolate interconversion"/>
    <property type="evidence" value="ECO:0007669"/>
    <property type="project" value="TreeGrafter"/>
</dbReference>
<dbReference type="GO" id="GO:0046872">
    <property type="term" value="F:metal ion binding"/>
    <property type="evidence" value="ECO:0007669"/>
    <property type="project" value="UniProtKB-KW"/>
</dbReference>
<dbReference type="Proteomes" id="UP000279029">
    <property type="component" value="Chromosome"/>
</dbReference>
<keyword evidence="2 4" id="KW-0547">Nucleotide-binding</keyword>